<comment type="caution">
    <text evidence="1">The sequence shown here is derived from an EMBL/GenBank/DDBJ whole genome shotgun (WGS) entry which is preliminary data.</text>
</comment>
<gene>
    <name evidence="1" type="ORF">N5A92_11910</name>
</gene>
<keyword evidence="2" id="KW-1185">Reference proteome</keyword>
<organism evidence="1 2">
    <name type="scientific">Chelativorans salis</name>
    <dbReference type="NCBI Taxonomy" id="2978478"/>
    <lineage>
        <taxon>Bacteria</taxon>
        <taxon>Pseudomonadati</taxon>
        <taxon>Pseudomonadota</taxon>
        <taxon>Alphaproteobacteria</taxon>
        <taxon>Hyphomicrobiales</taxon>
        <taxon>Phyllobacteriaceae</taxon>
        <taxon>Chelativorans</taxon>
    </lineage>
</organism>
<accession>A0ABT2LQU2</accession>
<dbReference type="Proteomes" id="UP001320831">
    <property type="component" value="Unassembled WGS sequence"/>
</dbReference>
<sequence length="66" mass="7216">MDAPPDKRKPVLPQTGFLENKSRLNNPEITEAAPLLQAIRVRQRFGVSWPLARTIADLAYSAGGTA</sequence>
<proteinExistence type="predicted"/>
<dbReference type="RefSeq" id="WP_260902873.1">
    <property type="nucleotide sequence ID" value="NZ_JAOCZP010000003.1"/>
</dbReference>
<protein>
    <submittedName>
        <fullName evidence="1">Uncharacterized protein</fullName>
    </submittedName>
</protein>
<name>A0ABT2LQU2_9HYPH</name>
<reference evidence="1 2" key="1">
    <citation type="submission" date="2022-09" db="EMBL/GenBank/DDBJ databases">
        <title>Chelativorans salina sp. nov., a novel slightly halophilic bacterium isolated from a saline lake sediment enrichment.</title>
        <authorList>
            <person name="Gao L."/>
            <person name="Fang B.-Z."/>
            <person name="Li W.-J."/>
        </authorList>
    </citation>
    <scope>NUCLEOTIDE SEQUENCE [LARGE SCALE GENOMIC DNA]</scope>
    <source>
        <strain evidence="1 2">EGI FJ00035</strain>
    </source>
</reference>
<evidence type="ECO:0000313" key="1">
    <source>
        <dbReference type="EMBL" id="MCT7375738.1"/>
    </source>
</evidence>
<dbReference type="EMBL" id="JAOCZP010000003">
    <property type="protein sequence ID" value="MCT7375738.1"/>
    <property type="molecule type" value="Genomic_DNA"/>
</dbReference>
<evidence type="ECO:0000313" key="2">
    <source>
        <dbReference type="Proteomes" id="UP001320831"/>
    </source>
</evidence>